<comment type="caution">
    <text evidence="8">The sequence shown here is derived from an EMBL/GenBank/DDBJ whole genome shotgun (WGS) entry which is preliminary data.</text>
</comment>
<dbReference type="Gene3D" id="2.130.10.10">
    <property type="entry name" value="YVTN repeat-like/Quinoprotein amine dehydrogenase"/>
    <property type="match status" value="1"/>
</dbReference>
<dbReference type="SUPFAM" id="SSF56112">
    <property type="entry name" value="Protein kinase-like (PK-like)"/>
    <property type="match status" value="1"/>
</dbReference>
<dbReference type="InterPro" id="IPR017441">
    <property type="entry name" value="Protein_kinase_ATP_BS"/>
</dbReference>
<evidence type="ECO:0000256" key="4">
    <source>
        <dbReference type="ARBA" id="ARBA00022840"/>
    </source>
</evidence>
<dbReference type="Pfam" id="PF00069">
    <property type="entry name" value="Pkinase"/>
    <property type="match status" value="1"/>
</dbReference>
<proteinExistence type="predicted"/>
<dbReference type="Pfam" id="PF13360">
    <property type="entry name" value="PQQ_2"/>
    <property type="match status" value="1"/>
</dbReference>
<evidence type="ECO:0000313" key="9">
    <source>
        <dbReference type="Proteomes" id="UP000766698"/>
    </source>
</evidence>
<evidence type="ECO:0000256" key="3">
    <source>
        <dbReference type="ARBA" id="ARBA00022777"/>
    </source>
</evidence>
<dbReference type="Proteomes" id="UP000766698">
    <property type="component" value="Unassembled WGS sequence"/>
</dbReference>
<feature type="compositionally biased region" description="Basic and acidic residues" evidence="6">
    <location>
        <begin position="335"/>
        <end position="348"/>
    </location>
</feature>
<protein>
    <submittedName>
        <fullName evidence="8">PQQ-binding-like beta-propeller repeat protein</fullName>
    </submittedName>
</protein>
<dbReference type="SUPFAM" id="SSF50998">
    <property type="entry name" value="Quinoprotein alcohol dehydrogenase-like"/>
    <property type="match status" value="1"/>
</dbReference>
<name>A0ABR6ECF5_9ACTN</name>
<dbReference type="Gene3D" id="1.10.510.10">
    <property type="entry name" value="Transferase(Phosphotransferase) domain 1"/>
    <property type="match status" value="1"/>
</dbReference>
<accession>A0ABR6ECF5</accession>
<dbReference type="InterPro" id="IPR000719">
    <property type="entry name" value="Prot_kinase_dom"/>
</dbReference>
<evidence type="ECO:0000313" key="8">
    <source>
        <dbReference type="EMBL" id="MBB1242174.1"/>
    </source>
</evidence>
<dbReference type="SMART" id="SM00564">
    <property type="entry name" value="PQQ"/>
    <property type="match status" value="2"/>
</dbReference>
<dbReference type="SMART" id="SM00220">
    <property type="entry name" value="S_TKc"/>
    <property type="match status" value="1"/>
</dbReference>
<dbReference type="InterPro" id="IPR018391">
    <property type="entry name" value="PQQ_b-propeller_rpt"/>
</dbReference>
<feature type="compositionally biased region" description="Basic and acidic residues" evidence="6">
    <location>
        <begin position="407"/>
        <end position="416"/>
    </location>
</feature>
<evidence type="ECO:0000256" key="6">
    <source>
        <dbReference type="SAM" id="MobiDB-lite"/>
    </source>
</evidence>
<dbReference type="CDD" id="cd14014">
    <property type="entry name" value="STKc_PknB_like"/>
    <property type="match status" value="1"/>
</dbReference>
<dbReference type="InterPro" id="IPR002372">
    <property type="entry name" value="PQQ_rpt_dom"/>
</dbReference>
<dbReference type="PROSITE" id="PS00107">
    <property type="entry name" value="PROTEIN_KINASE_ATP"/>
    <property type="match status" value="1"/>
</dbReference>
<dbReference type="InterPro" id="IPR015943">
    <property type="entry name" value="WD40/YVTN_repeat-like_dom_sf"/>
</dbReference>
<dbReference type="PROSITE" id="PS00108">
    <property type="entry name" value="PROTEIN_KINASE_ST"/>
    <property type="match status" value="1"/>
</dbReference>
<dbReference type="InterPro" id="IPR011047">
    <property type="entry name" value="Quinoprotein_ADH-like_sf"/>
</dbReference>
<feature type="compositionally biased region" description="Low complexity" evidence="6">
    <location>
        <begin position="397"/>
        <end position="406"/>
    </location>
</feature>
<keyword evidence="9" id="KW-1185">Reference proteome</keyword>
<evidence type="ECO:0000259" key="7">
    <source>
        <dbReference type="PROSITE" id="PS50011"/>
    </source>
</evidence>
<gene>
    <name evidence="8" type="ORF">GL263_01060</name>
</gene>
<organism evidence="8 9">
    <name type="scientific">Streptomyces durbertensis</name>
    <dbReference type="NCBI Taxonomy" id="2448886"/>
    <lineage>
        <taxon>Bacteria</taxon>
        <taxon>Bacillati</taxon>
        <taxon>Actinomycetota</taxon>
        <taxon>Actinomycetes</taxon>
        <taxon>Kitasatosporales</taxon>
        <taxon>Streptomycetaceae</taxon>
        <taxon>Streptomyces</taxon>
    </lineage>
</organism>
<reference evidence="9" key="1">
    <citation type="journal article" date="2020" name="Syst. Appl. Microbiol.">
        <title>Streptomyces alkaliterrae sp. nov., isolated from an alkaline soil, and emended descriptions of Streptomyces alkaliphilus, Streptomyces calidiresistens and Streptomyces durbertensis.</title>
        <authorList>
            <person name="Swiecimska M."/>
            <person name="Golinska P."/>
            <person name="Nouioui I."/>
            <person name="Wypij M."/>
            <person name="Rai M."/>
            <person name="Sangal V."/>
            <person name="Goodfellow M."/>
        </authorList>
    </citation>
    <scope>NUCLEOTIDE SEQUENCE [LARGE SCALE GENOMIC DNA]</scope>
    <source>
        <strain evidence="9">DSM 104538</strain>
    </source>
</reference>
<dbReference type="InterPro" id="IPR011009">
    <property type="entry name" value="Kinase-like_dom_sf"/>
</dbReference>
<dbReference type="PANTHER" id="PTHR43289">
    <property type="entry name" value="MITOGEN-ACTIVATED PROTEIN KINASE KINASE KINASE 20-RELATED"/>
    <property type="match status" value="1"/>
</dbReference>
<feature type="region of interest" description="Disordered" evidence="6">
    <location>
        <begin position="750"/>
        <end position="773"/>
    </location>
</feature>
<feature type="binding site" evidence="5">
    <location>
        <position position="51"/>
    </location>
    <ligand>
        <name>ATP</name>
        <dbReference type="ChEBI" id="CHEBI:30616"/>
    </ligand>
</feature>
<dbReference type="PANTHER" id="PTHR43289:SF34">
    <property type="entry name" value="SERINE_THREONINE-PROTEIN KINASE YBDM-RELATED"/>
    <property type="match status" value="1"/>
</dbReference>
<keyword evidence="3" id="KW-0418">Kinase</keyword>
<sequence>MFGELLDRSPRQIGPYRILARLGAGGMGEVYLGADTRPRPSGGGPQLVAVKTVREELVGDRELRDRFRREVATARAVDSRFTARLLDADVDAAEPWLAAEHVAGPTLGRAVRTAGPLPADSVRRLGLALVRALRGIHHARVLHRDLKPANVLLGADGPRVIDFGIARTFGASTMTATGVMVGSPGFMSPEHVRGGRFVVAASDVFCLASVLGYAATGRSPFGDGPVAAVLYRISLADADLTDVPAGLRELIEDCLSPDPSARPDTAVLEARFRAAVSDEVDGSPWPPAVRELVVENEAERDRVVASAGPLTSPVPTMPGASPVHSAQTVTTPPREAAESDGRPAEPRARSGRRTAALVIAAALVVGAVGGLGAKALQDGAGGRTPEASGSPSPPPSSAAKADAGPGVDRHGVERSRYFPVDSSGRPDGWRPWSTRLDGRPRGCAMNRVLLVCRTFDGGLEAVRATDGKPLWKAASPAPGERPVMTGARGLVIPGRGSNPLVHEGTVVSTEGGMVRGRSAADGTVRWERPSGEGPEAENVRDAVLGDGVAFFSLQAGGGAALHAFDAATGKRLWQQELSAQHLPMAAFGMHGAETFAEGRVIATASGGLTAFDARSGKPAPLAVPDGGSCTAVRAYGGHILCDVEGGDTVKLDAVTLEPVSPGDPDDPKVEAANVVPAGGREYRLERTRRGVELTDLGPGSPRTPRVVGVPSREPEDNHVASDPVIVGSTALFLDNRYLYTLPLRDGGRARHEIKDAPGNRGTSGPGSGGFDDAESQVWAPELLSLGGALFLVFHDGTLRSMELPG</sequence>
<keyword evidence="1" id="KW-0808">Transferase</keyword>
<feature type="region of interest" description="Disordered" evidence="6">
    <location>
        <begin position="377"/>
        <end position="425"/>
    </location>
</feature>
<keyword evidence="4 5" id="KW-0067">ATP-binding</keyword>
<dbReference type="RefSeq" id="WP_182853604.1">
    <property type="nucleotide sequence ID" value="NZ_WMLF01000007.1"/>
</dbReference>
<dbReference type="InterPro" id="IPR008271">
    <property type="entry name" value="Ser/Thr_kinase_AS"/>
</dbReference>
<evidence type="ECO:0000256" key="1">
    <source>
        <dbReference type="ARBA" id="ARBA00022679"/>
    </source>
</evidence>
<feature type="domain" description="Protein kinase" evidence="7">
    <location>
        <begin position="16"/>
        <end position="272"/>
    </location>
</feature>
<evidence type="ECO:0000256" key="2">
    <source>
        <dbReference type="ARBA" id="ARBA00022741"/>
    </source>
</evidence>
<feature type="region of interest" description="Disordered" evidence="6">
    <location>
        <begin position="692"/>
        <end position="718"/>
    </location>
</feature>
<dbReference type="PROSITE" id="PS50011">
    <property type="entry name" value="PROTEIN_KINASE_DOM"/>
    <property type="match status" value="1"/>
</dbReference>
<feature type="region of interest" description="Disordered" evidence="6">
    <location>
        <begin position="303"/>
        <end position="351"/>
    </location>
</feature>
<keyword evidence="2 5" id="KW-0547">Nucleotide-binding</keyword>
<dbReference type="EMBL" id="WMLF01000007">
    <property type="protein sequence ID" value="MBB1242174.1"/>
    <property type="molecule type" value="Genomic_DNA"/>
</dbReference>
<evidence type="ECO:0000256" key="5">
    <source>
        <dbReference type="PROSITE-ProRule" id="PRU10141"/>
    </source>
</evidence>
<dbReference type="Gene3D" id="3.30.200.20">
    <property type="entry name" value="Phosphorylase Kinase, domain 1"/>
    <property type="match status" value="1"/>
</dbReference>